<organism evidence="3 4">
    <name type="scientific">Paenibacillus sambharensis</name>
    <dbReference type="NCBI Taxonomy" id="1803190"/>
    <lineage>
        <taxon>Bacteria</taxon>
        <taxon>Bacillati</taxon>
        <taxon>Bacillota</taxon>
        <taxon>Bacilli</taxon>
        <taxon>Bacillales</taxon>
        <taxon>Paenibacillaceae</taxon>
        <taxon>Paenibacillus</taxon>
    </lineage>
</organism>
<dbReference type="RefSeq" id="WP_111148358.1">
    <property type="nucleotide sequence ID" value="NZ_QKRB01000053.1"/>
</dbReference>
<dbReference type="SUPFAM" id="SSF48208">
    <property type="entry name" value="Six-hairpin glycosidases"/>
    <property type="match status" value="1"/>
</dbReference>
<dbReference type="InterPro" id="IPR012341">
    <property type="entry name" value="6hp_glycosidase-like_sf"/>
</dbReference>
<dbReference type="InterPro" id="IPR008928">
    <property type="entry name" value="6-hairpin_glycosidase_sf"/>
</dbReference>
<dbReference type="Proteomes" id="UP000249522">
    <property type="component" value="Unassembled WGS sequence"/>
</dbReference>
<dbReference type="PANTHER" id="PTHR33886">
    <property type="entry name" value="UNSATURATED RHAMNOGALACTURONAN HYDROLASE (EUROFUNG)"/>
    <property type="match status" value="1"/>
</dbReference>
<dbReference type="EMBL" id="QKRB01000053">
    <property type="protein sequence ID" value="PZD94514.1"/>
    <property type="molecule type" value="Genomic_DNA"/>
</dbReference>
<evidence type="ECO:0000313" key="4">
    <source>
        <dbReference type="Proteomes" id="UP000249522"/>
    </source>
</evidence>
<dbReference type="InterPro" id="IPR052043">
    <property type="entry name" value="PolySaccharide_Degr_Enz"/>
</dbReference>
<sequence length="747" mass="83803">MNEWTAETYSSPAESFVRDGNDPRETMQLVAERYIADQPEAPFVYRGYWKGGFRRGSDFRYTFDLASRFPQMREGQAVYVWAQLWSGEAGMRPFSISCFGPAVLYINGEEAFKSNIEQEVFPDRRYWFRHGLRQGWNQLVLRFIKTGIGCGGLFGTGSIKGMPFHVIIPAGGREGQEGWLFTEPVDYNGTDSPTDALLLNPAVAQPSPLKWLPEAAWTEEELAVGSFVRLFGRQEGRSAYGWSRLVADWDAAEERQVRLQGYVAGQVRVFVGGLPVYQSAGPERRMVMLELPVRGGTHDVLIHAVCAGGNWEAELAALQASGDYQLVKPVEVRGADAGPWLFLGPCAAGAEPELEALCRLDIPYEGEGSALVYWQADQPDTVIRPYVETTHYGRWNYPLGVTLYGLLAAAEELGRTDFSAYARRHIGACTQMDRYACRDRELYGAPGINHQLAAIDSLDDCGSFGAAMLAAMENGELPGARAAADRIAGYISRRQDRLPDGALYRVRGSTDFMQHTMWCDDLYMSVPFLTRYAGLTGDPSYLDDAAKQFRLYRRYLFLPEQKIMSHVYDFKFGRATGVPWGRGNGWVLFSLAELLAAMPVEHQDRGWLEGFFRELCEGYLPLQDEEGMWHQVLDDPASYAETSCTSMFVYAIAKGMRLGWLAAEDRYRMAVQRGWQGIAGKAVDDEGNVYGVCRGSGYSFSPLYYKEDLPWLLNDTHGIGILMLAGVEMARFNRWHSLREREGATHE</sequence>
<dbReference type="Pfam" id="PF07470">
    <property type="entry name" value="Glyco_hydro_88"/>
    <property type="match status" value="1"/>
</dbReference>
<dbReference type="AlphaFoldDB" id="A0A2W1LJ05"/>
<dbReference type="InterPro" id="IPR010905">
    <property type="entry name" value="Glyco_hydro_88"/>
</dbReference>
<dbReference type="Gene3D" id="1.50.10.10">
    <property type="match status" value="1"/>
</dbReference>
<keyword evidence="1" id="KW-0378">Hydrolase</keyword>
<dbReference type="OrthoDB" id="9807186at2"/>
<feature type="region of interest" description="Disordered" evidence="2">
    <location>
        <begin position="1"/>
        <end position="21"/>
    </location>
</feature>
<evidence type="ECO:0000313" key="3">
    <source>
        <dbReference type="EMBL" id="PZD94514.1"/>
    </source>
</evidence>
<dbReference type="GO" id="GO:0016787">
    <property type="term" value="F:hydrolase activity"/>
    <property type="evidence" value="ECO:0007669"/>
    <property type="project" value="UniProtKB-KW"/>
</dbReference>
<dbReference type="PANTHER" id="PTHR33886:SF8">
    <property type="entry name" value="UNSATURATED RHAMNOGALACTURONAN HYDROLASE (EUROFUNG)"/>
    <property type="match status" value="1"/>
</dbReference>
<name>A0A2W1LJ05_9BACL</name>
<gene>
    <name evidence="3" type="ORF">DNH61_18795</name>
</gene>
<accession>A0A2W1LJ05</accession>
<proteinExistence type="predicted"/>
<comment type="caution">
    <text evidence="3">The sequence shown here is derived from an EMBL/GenBank/DDBJ whole genome shotgun (WGS) entry which is preliminary data.</text>
</comment>
<reference evidence="3 4" key="1">
    <citation type="submission" date="2018-06" db="EMBL/GenBank/DDBJ databases">
        <title>Paenibacillus imtechensis sp. nov.</title>
        <authorList>
            <person name="Pinnaka A.K."/>
            <person name="Singh H."/>
            <person name="Kaur M."/>
        </authorList>
    </citation>
    <scope>NUCLEOTIDE SEQUENCE [LARGE SCALE GENOMIC DNA]</scope>
    <source>
        <strain evidence="3 4">SMB1</strain>
    </source>
</reference>
<keyword evidence="4" id="KW-1185">Reference proteome</keyword>
<protein>
    <recommendedName>
        <fullName evidence="5">Glycoside hydrolase</fullName>
    </recommendedName>
</protein>
<dbReference type="GO" id="GO:0005975">
    <property type="term" value="P:carbohydrate metabolic process"/>
    <property type="evidence" value="ECO:0007669"/>
    <property type="project" value="InterPro"/>
</dbReference>
<feature type="compositionally biased region" description="Polar residues" evidence="2">
    <location>
        <begin position="1"/>
        <end position="13"/>
    </location>
</feature>
<evidence type="ECO:0000256" key="2">
    <source>
        <dbReference type="SAM" id="MobiDB-lite"/>
    </source>
</evidence>
<evidence type="ECO:0008006" key="5">
    <source>
        <dbReference type="Google" id="ProtNLM"/>
    </source>
</evidence>
<evidence type="ECO:0000256" key="1">
    <source>
        <dbReference type="ARBA" id="ARBA00022801"/>
    </source>
</evidence>